<protein>
    <submittedName>
        <fullName evidence="2">Uncharacterized protein</fullName>
    </submittedName>
</protein>
<organism evidence="2 3">
    <name type="scientific">Pleurodeles waltl</name>
    <name type="common">Iberian ribbed newt</name>
    <dbReference type="NCBI Taxonomy" id="8319"/>
    <lineage>
        <taxon>Eukaryota</taxon>
        <taxon>Metazoa</taxon>
        <taxon>Chordata</taxon>
        <taxon>Craniata</taxon>
        <taxon>Vertebrata</taxon>
        <taxon>Euteleostomi</taxon>
        <taxon>Amphibia</taxon>
        <taxon>Batrachia</taxon>
        <taxon>Caudata</taxon>
        <taxon>Salamandroidea</taxon>
        <taxon>Salamandridae</taxon>
        <taxon>Pleurodelinae</taxon>
        <taxon>Pleurodeles</taxon>
    </lineage>
</organism>
<feature type="region of interest" description="Disordered" evidence="1">
    <location>
        <begin position="67"/>
        <end position="88"/>
    </location>
</feature>
<evidence type="ECO:0000313" key="2">
    <source>
        <dbReference type="EMBL" id="KAJ1122931.1"/>
    </source>
</evidence>
<accession>A0AAV7P3M8</accession>
<dbReference type="AlphaFoldDB" id="A0AAV7P3M8"/>
<name>A0AAV7P3M8_PLEWA</name>
<gene>
    <name evidence="2" type="ORF">NDU88_001404</name>
</gene>
<keyword evidence="3" id="KW-1185">Reference proteome</keyword>
<proteinExistence type="predicted"/>
<dbReference type="Proteomes" id="UP001066276">
    <property type="component" value="Chromosome 7"/>
</dbReference>
<feature type="compositionally biased region" description="Polar residues" evidence="1">
    <location>
        <begin position="67"/>
        <end position="81"/>
    </location>
</feature>
<comment type="caution">
    <text evidence="2">The sequence shown here is derived from an EMBL/GenBank/DDBJ whole genome shotgun (WGS) entry which is preliminary data.</text>
</comment>
<dbReference type="EMBL" id="JANPWB010000011">
    <property type="protein sequence ID" value="KAJ1122931.1"/>
    <property type="molecule type" value="Genomic_DNA"/>
</dbReference>
<reference evidence="2" key="1">
    <citation type="journal article" date="2022" name="bioRxiv">
        <title>Sequencing and chromosome-scale assembly of the giantPleurodeles waltlgenome.</title>
        <authorList>
            <person name="Brown T."/>
            <person name="Elewa A."/>
            <person name="Iarovenko S."/>
            <person name="Subramanian E."/>
            <person name="Araus A.J."/>
            <person name="Petzold A."/>
            <person name="Susuki M."/>
            <person name="Suzuki K.-i.T."/>
            <person name="Hayashi T."/>
            <person name="Toyoda A."/>
            <person name="Oliveira C."/>
            <person name="Osipova E."/>
            <person name="Leigh N.D."/>
            <person name="Simon A."/>
            <person name="Yun M.H."/>
        </authorList>
    </citation>
    <scope>NUCLEOTIDE SEQUENCE</scope>
    <source>
        <strain evidence="2">20211129_DDA</strain>
        <tissue evidence="2">Liver</tissue>
    </source>
</reference>
<sequence>MFSAAIKNIACQCSVSTGELMVLSERELVHFKMASSTTRSTPPDIHERVKYFNLQWHKVTPHFSQCRSEQAGQKKIQTSGPSAEKMAPGFAPALHLRGLHIYDALTRRESDSAQTPQQ</sequence>
<evidence type="ECO:0000256" key="1">
    <source>
        <dbReference type="SAM" id="MobiDB-lite"/>
    </source>
</evidence>
<evidence type="ECO:0000313" key="3">
    <source>
        <dbReference type="Proteomes" id="UP001066276"/>
    </source>
</evidence>